<evidence type="ECO:0000256" key="3">
    <source>
        <dbReference type="ARBA" id="ARBA00019192"/>
    </source>
</evidence>
<dbReference type="PANTHER" id="PTHR43116">
    <property type="entry name" value="PEPTIDE CHAIN RELEASE FACTOR 2"/>
    <property type="match status" value="1"/>
</dbReference>
<dbReference type="NCBIfam" id="TIGR00020">
    <property type="entry name" value="prfB"/>
    <property type="match status" value="1"/>
</dbReference>
<comment type="PTM">
    <text evidence="6">Methylated by PrmC. Methylation increases the termination efficiency of RF2.</text>
</comment>
<feature type="modified residue" description="N5-methylglutamine" evidence="6">
    <location>
        <position position="187"/>
    </location>
</feature>
<dbReference type="InterPro" id="IPR000352">
    <property type="entry name" value="Pep_chain_release_fac_I"/>
</dbReference>
<evidence type="ECO:0000256" key="1">
    <source>
        <dbReference type="ARBA" id="ARBA00002613"/>
    </source>
</evidence>
<reference evidence="8 9" key="1">
    <citation type="journal article" date="2019" name="ISME J.">
        <title>Genome analyses of uncultured TG2/ZB3 bacteria in 'Margulisbacteria' specifically attached to ectosymbiotic spirochetes of protists in the termite gut.</title>
        <authorList>
            <person name="Utami Y.D."/>
            <person name="Kuwahara H."/>
            <person name="Igai K."/>
            <person name="Murakami T."/>
            <person name="Sugaya K."/>
            <person name="Morikawa T."/>
            <person name="Nagura Y."/>
            <person name="Yuki M."/>
            <person name="Deevong P."/>
            <person name="Inoue T."/>
            <person name="Kihara K."/>
            <person name="Lo N."/>
            <person name="Yamada A."/>
            <person name="Ohkuma M."/>
            <person name="Hongoh Y."/>
        </authorList>
    </citation>
    <scope>NUCLEOTIDE SEQUENCE [LARGE SCALE GENOMIC DNA]</scope>
    <source>
        <strain evidence="8">NkOx7-01</strain>
    </source>
</reference>
<dbReference type="HAMAP" id="MF_00094">
    <property type="entry name" value="Rel_fac_2"/>
    <property type="match status" value="1"/>
</dbReference>
<dbReference type="GO" id="GO:0005737">
    <property type="term" value="C:cytoplasm"/>
    <property type="evidence" value="ECO:0007669"/>
    <property type="project" value="UniProtKB-SubCell"/>
</dbReference>
<dbReference type="Gene3D" id="3.30.70.1660">
    <property type="match status" value="1"/>
</dbReference>
<evidence type="ECO:0000256" key="6">
    <source>
        <dbReference type="HAMAP-Rule" id="MF_00094"/>
    </source>
</evidence>
<proteinExistence type="inferred from homology"/>
<protein>
    <recommendedName>
        <fullName evidence="3 6">Peptide chain release factor 2</fullName>
        <shortName evidence="6">RF-2</shortName>
    </recommendedName>
</protein>
<comment type="function">
    <text evidence="1 6">Peptide chain release factor 2 directs the termination of translation in response to the peptide chain termination codons UGA and UAA.</text>
</comment>
<evidence type="ECO:0000313" key="8">
    <source>
        <dbReference type="EMBL" id="GBR72519.1"/>
    </source>
</evidence>
<dbReference type="InterPro" id="IPR045853">
    <property type="entry name" value="Pep_chain_release_fac_I_sf"/>
</dbReference>
<dbReference type="SUPFAM" id="SSF75620">
    <property type="entry name" value="Release factor"/>
    <property type="match status" value="1"/>
</dbReference>
<evidence type="ECO:0000259" key="7">
    <source>
        <dbReference type="PROSITE" id="PS00745"/>
    </source>
</evidence>
<evidence type="ECO:0000256" key="2">
    <source>
        <dbReference type="ARBA" id="ARBA00010835"/>
    </source>
</evidence>
<comment type="similarity">
    <text evidence="2 6">Belongs to the prokaryotic/mitochondrial release factor family.</text>
</comment>
<dbReference type="SMART" id="SM00937">
    <property type="entry name" value="PCRF"/>
    <property type="match status" value="1"/>
</dbReference>
<name>A0A388T8L3_TERA1</name>
<dbReference type="InterPro" id="IPR005139">
    <property type="entry name" value="PCRF"/>
</dbReference>
<dbReference type="Pfam" id="PF00472">
    <property type="entry name" value="RF-1"/>
    <property type="match status" value="1"/>
</dbReference>
<dbReference type="InterPro" id="IPR004374">
    <property type="entry name" value="PrfB"/>
</dbReference>
<dbReference type="FunFam" id="3.30.160.20:FF:000010">
    <property type="entry name" value="Peptide chain release factor 2"/>
    <property type="match status" value="1"/>
</dbReference>
<sequence>MLEQIQTLEREQADAQAFYELAEAEKDYSVETELSGLIDALRQKTDGFDLRLKLSGEHDQANVILSINSGAGGTDAQDWAEMLLRMYLRFAEQRGFAAEVIDCSPGEEAGIKSATALISGLYAYGYLQSEKGVHRLVRISPFNAQDKRQTSFASVDIVPQLELDETVEIDPADLRVDTFRSSGAGGQHINKTDSAVRITHLPTGIVVQCQNRRSQIQNRDTALQVLQARLLTLKEAQHKEKISEIQGEQKDITWGSQIRSYVLHPYSLVKDHRLQVETANVQKVMNGDIMLFVEAYLQRKER</sequence>
<dbReference type="Gene3D" id="3.30.160.20">
    <property type="match status" value="1"/>
</dbReference>
<organism evidence="8 9">
    <name type="scientific">Termititenax aidoneus</name>
    <dbReference type="NCBI Taxonomy" id="2218524"/>
    <lineage>
        <taxon>Bacteria</taxon>
        <taxon>Bacillati</taxon>
        <taxon>Candidatus Margulisiibacteriota</taxon>
        <taxon>Candidatus Termititenacia</taxon>
        <taxon>Candidatus Termititenacales</taxon>
        <taxon>Candidatus Termititenacaceae</taxon>
        <taxon>Candidatus Termititenax</taxon>
    </lineage>
</organism>
<comment type="caution">
    <text evidence="8">The sequence shown here is derived from an EMBL/GenBank/DDBJ whole genome shotgun (WGS) entry which is preliminary data.</text>
</comment>
<dbReference type="GO" id="GO:0016149">
    <property type="term" value="F:translation release factor activity, codon specific"/>
    <property type="evidence" value="ECO:0007669"/>
    <property type="project" value="UniProtKB-UniRule"/>
</dbReference>
<dbReference type="Proteomes" id="UP000269352">
    <property type="component" value="Unassembled WGS sequence"/>
</dbReference>
<evidence type="ECO:0000313" key="9">
    <source>
        <dbReference type="Proteomes" id="UP000269352"/>
    </source>
</evidence>
<keyword evidence="4 6" id="KW-0488">Methylation</keyword>
<dbReference type="Pfam" id="PF03462">
    <property type="entry name" value="PCRF"/>
    <property type="match status" value="1"/>
</dbReference>
<keyword evidence="5 6" id="KW-0648">Protein biosynthesis</keyword>
<dbReference type="EMBL" id="BGZN01000001">
    <property type="protein sequence ID" value="GBR72519.1"/>
    <property type="molecule type" value="Genomic_DNA"/>
</dbReference>
<dbReference type="PROSITE" id="PS00745">
    <property type="entry name" value="RF_PROK_I"/>
    <property type="match status" value="1"/>
</dbReference>
<dbReference type="AlphaFoldDB" id="A0A388T8L3"/>
<keyword evidence="6" id="KW-0963">Cytoplasm</keyword>
<dbReference type="PANTHER" id="PTHR43116:SF3">
    <property type="entry name" value="CLASS I PEPTIDE CHAIN RELEASE FACTOR"/>
    <property type="match status" value="1"/>
</dbReference>
<comment type="subcellular location">
    <subcellularLocation>
        <location evidence="6">Cytoplasm</location>
    </subcellularLocation>
</comment>
<keyword evidence="9" id="KW-1185">Reference proteome</keyword>
<gene>
    <name evidence="6 8" type="primary">prfB</name>
    <name evidence="8" type="ORF">NO1_0031</name>
</gene>
<evidence type="ECO:0000256" key="4">
    <source>
        <dbReference type="ARBA" id="ARBA00022481"/>
    </source>
</evidence>
<accession>A0A388T8L3</accession>
<evidence type="ECO:0000256" key="5">
    <source>
        <dbReference type="ARBA" id="ARBA00022917"/>
    </source>
</evidence>
<feature type="domain" description="Prokaryotic-type class I peptide chain release factors" evidence="7">
    <location>
        <begin position="180"/>
        <end position="196"/>
    </location>
</feature>